<dbReference type="PANTHER" id="PTHR10188">
    <property type="entry name" value="L-ASPARAGINASE"/>
    <property type="match status" value="1"/>
</dbReference>
<dbReference type="OrthoDB" id="77601at2759"/>
<keyword evidence="5" id="KW-1185">Reference proteome</keyword>
<dbReference type="InterPro" id="IPR037464">
    <property type="entry name" value="Taspase1"/>
</dbReference>
<evidence type="ECO:0000256" key="2">
    <source>
        <dbReference type="PIRSR" id="PIRSR600246-3"/>
    </source>
</evidence>
<dbReference type="Proteomes" id="UP000620124">
    <property type="component" value="Unassembled WGS sequence"/>
</dbReference>
<sequence>MIATRLSSTATVKKFVPLRMAPKTYVVVHGGAGTHSRNSEAEVKKALRLACTQALVSPAAGNSDSGSNLAMDLVEQAIASLEDSPLLNAGCGSNLTLAGTVECDAAIMDGNSADFGSVGAVSGIKNPIHLARLILEHARVPDSLGRIPPLTLVSSGAVEFAQFRNATDLLVPPESLVTPRASKTWEIWKARLEGTSSSPPTPGSFPAVEDEDENGDGNDMEMQDLHALQDTVGAVALSITSNSNSGSNCSIASGVSSGGILLKHPGRVGEAAVFGAGCWAQTPTSVEEHGSKRNHPRLGMACSEQANTSSARISRARSLMRLTTPILPLSFPWPRAPTRGEDGDMVEDENEDVDVHAILQRVLAEEFWIPNRSPSNPDPSAGVVLLTTEEDGEGEMTARLWCAFTTPSMAIAYASPGNPLGKALILRRPKSVESRPNDQPRIFVTGIAL</sequence>
<evidence type="ECO:0000313" key="5">
    <source>
        <dbReference type="Proteomes" id="UP000620124"/>
    </source>
</evidence>
<proteinExistence type="predicted"/>
<name>A0A8H6YIC5_9AGAR</name>
<reference evidence="4" key="1">
    <citation type="submission" date="2020-05" db="EMBL/GenBank/DDBJ databases">
        <title>Mycena genomes resolve the evolution of fungal bioluminescence.</title>
        <authorList>
            <person name="Tsai I.J."/>
        </authorList>
    </citation>
    <scope>NUCLEOTIDE SEQUENCE</scope>
    <source>
        <strain evidence="4">CCC161011</strain>
    </source>
</reference>
<dbReference type="SUPFAM" id="SSF56235">
    <property type="entry name" value="N-terminal nucleophile aminohydrolases (Ntn hydrolases)"/>
    <property type="match status" value="1"/>
</dbReference>
<dbReference type="GO" id="GO:0004298">
    <property type="term" value="F:threonine-type endopeptidase activity"/>
    <property type="evidence" value="ECO:0007669"/>
    <property type="project" value="InterPro"/>
</dbReference>
<feature type="compositionally biased region" description="Acidic residues" evidence="3">
    <location>
        <begin position="208"/>
        <end position="220"/>
    </location>
</feature>
<organism evidence="4 5">
    <name type="scientific">Mycena venus</name>
    <dbReference type="NCBI Taxonomy" id="2733690"/>
    <lineage>
        <taxon>Eukaryota</taxon>
        <taxon>Fungi</taxon>
        <taxon>Dikarya</taxon>
        <taxon>Basidiomycota</taxon>
        <taxon>Agaricomycotina</taxon>
        <taxon>Agaricomycetes</taxon>
        <taxon>Agaricomycetidae</taxon>
        <taxon>Agaricales</taxon>
        <taxon>Marasmiineae</taxon>
        <taxon>Mycenaceae</taxon>
        <taxon>Mycena</taxon>
    </lineage>
</organism>
<evidence type="ECO:0008006" key="6">
    <source>
        <dbReference type="Google" id="ProtNLM"/>
    </source>
</evidence>
<feature type="active site" description="Nucleophile" evidence="1">
    <location>
        <position position="231"/>
    </location>
</feature>
<evidence type="ECO:0000313" key="4">
    <source>
        <dbReference type="EMBL" id="KAF7361680.1"/>
    </source>
</evidence>
<dbReference type="Pfam" id="PF01112">
    <property type="entry name" value="Asparaginase_2"/>
    <property type="match status" value="1"/>
</dbReference>
<feature type="region of interest" description="Disordered" evidence="3">
    <location>
        <begin position="191"/>
        <end position="220"/>
    </location>
</feature>
<evidence type="ECO:0000256" key="1">
    <source>
        <dbReference type="PIRSR" id="PIRSR600246-1"/>
    </source>
</evidence>
<gene>
    <name evidence="4" type="ORF">MVEN_00511500</name>
</gene>
<dbReference type="Gene3D" id="3.60.20.30">
    <property type="entry name" value="(Glycosyl)asparaginase"/>
    <property type="match status" value="1"/>
</dbReference>
<dbReference type="InterPro" id="IPR029055">
    <property type="entry name" value="Ntn_hydrolases_N"/>
</dbReference>
<evidence type="ECO:0000256" key="3">
    <source>
        <dbReference type="SAM" id="MobiDB-lite"/>
    </source>
</evidence>
<dbReference type="GO" id="GO:0051604">
    <property type="term" value="P:protein maturation"/>
    <property type="evidence" value="ECO:0007669"/>
    <property type="project" value="TreeGrafter"/>
</dbReference>
<comment type="caution">
    <text evidence="4">The sequence shown here is derived from an EMBL/GenBank/DDBJ whole genome shotgun (WGS) entry which is preliminary data.</text>
</comment>
<dbReference type="PANTHER" id="PTHR10188:SF8">
    <property type="entry name" value="THREONINE ASPARTASE 1"/>
    <property type="match status" value="1"/>
</dbReference>
<feature type="site" description="Cleavage; by autolysis" evidence="2">
    <location>
        <begin position="230"/>
        <end position="231"/>
    </location>
</feature>
<dbReference type="CDD" id="cd04514">
    <property type="entry name" value="Taspase1_like"/>
    <property type="match status" value="1"/>
</dbReference>
<dbReference type="GO" id="GO:0005737">
    <property type="term" value="C:cytoplasm"/>
    <property type="evidence" value="ECO:0007669"/>
    <property type="project" value="TreeGrafter"/>
</dbReference>
<accession>A0A8H6YIC5</accession>
<protein>
    <recommendedName>
        <fullName evidence="6">Asparaginase</fullName>
    </recommendedName>
</protein>
<dbReference type="InterPro" id="IPR000246">
    <property type="entry name" value="Peptidase_T2"/>
</dbReference>
<dbReference type="EMBL" id="JACAZI010000004">
    <property type="protein sequence ID" value="KAF7361680.1"/>
    <property type="molecule type" value="Genomic_DNA"/>
</dbReference>
<dbReference type="AlphaFoldDB" id="A0A8H6YIC5"/>